<feature type="compositionally biased region" description="Basic residues" evidence="16">
    <location>
        <begin position="750"/>
        <end position="761"/>
    </location>
</feature>
<evidence type="ECO:0000256" key="14">
    <source>
        <dbReference type="PROSITE-ProRule" id="PRU00023"/>
    </source>
</evidence>
<feature type="repeat" description="ANK" evidence="14">
    <location>
        <begin position="567"/>
        <end position="599"/>
    </location>
</feature>
<dbReference type="InterPro" id="IPR036770">
    <property type="entry name" value="Ankyrin_rpt-contain_sf"/>
</dbReference>
<dbReference type="GO" id="GO:0043596">
    <property type="term" value="C:nuclear replication fork"/>
    <property type="evidence" value="ECO:0007669"/>
    <property type="project" value="TreeGrafter"/>
</dbReference>
<feature type="compositionally biased region" description="Polar residues" evidence="16">
    <location>
        <begin position="688"/>
        <end position="717"/>
    </location>
</feature>
<dbReference type="Gene3D" id="1.25.40.10">
    <property type="entry name" value="Tetratricopeptide repeat domain"/>
    <property type="match status" value="2"/>
</dbReference>
<evidence type="ECO:0000256" key="16">
    <source>
        <dbReference type="SAM" id="MobiDB-lite"/>
    </source>
</evidence>
<dbReference type="SMART" id="SM00028">
    <property type="entry name" value="TPR"/>
    <property type="match status" value="4"/>
</dbReference>
<evidence type="ECO:0000313" key="17">
    <source>
        <dbReference type="EMBL" id="OQV18062.1"/>
    </source>
</evidence>
<dbReference type="GO" id="GO:0031297">
    <property type="term" value="P:replication fork processing"/>
    <property type="evidence" value="ECO:0007669"/>
    <property type="project" value="TreeGrafter"/>
</dbReference>
<evidence type="ECO:0000256" key="11">
    <source>
        <dbReference type="ARBA" id="ARBA00023043"/>
    </source>
</evidence>
<sequence length="1220" mass="133771">MGKKTGLKAEIEALSRDKQTNLHKGRYEEVAKICNYLGELLTREERYEDAISEHETELEMCEKTRDRMGKAVANRKIGECLCAMGDYEKALRFQQKHLTIARDLNSDLEQQRAHATIGRTYMCRAEGTDELRDSVQKAREAFNASLNFAVVLKGEMEPAEYALMVGRIYLNLGILAEMSGSMLRAVKHLKEARAMMKDSKLPEEELKCVSMLASVSLNLGELEPALDLAQMSYTLAKQVRNRTAIAEALVLRAGIALESEKFIEARHCLKKVLKAKSGNEEFRPRARKMLSTIPKLQAALRQLATADPGEDDRIKLLDALADRYCSVECYFTALRFYRQTLEAAKAAGKSASELAVIYVSLTQTSVDLKNFADAIRYSREEIKLRNDPGQRCRTWLNIADYVERKEGGGGGSGGGDATMSIVEIGQRALAEAEKSGRSRLILESLRYLQAVYRGLGDVDKVDEMEDRMRTVMPVDEDSESDVESEGKSRASSPDTEDFSSLTESDGDIDAGEEKSNASMAARRGGQYKVRRNEKGETLLHTAVINGSLKRVKQLIAAGHPVNERDNCGWLPIHEAANHNHLEIATYLIEHNASLNDRGLKGCNGLTPMLDAAYSGNLDMVRLLFNRGAVVTAKDGDGKTVVDALMAWRKENFTDVRQSMDAQTQTQFDELVGSLQAAMIQSGMRPDQLRNSDGPANQSSGSKTRPPSGLTGSKCNTDPRSSRVGRSPSPDIHADGAKSYQAAIDGVKGTSFRRRQEKRKRALSPVVDPTNDALVRSEEFVGDDWLIEDVTTSDGPHISREAGGLLFTSGVRCPTEKRKPSSFVKPASRTSTLSRKTPATGIEDHDIVCLDGTKPSRSGVDLEFIEPEPDWQRNLPASSGSSSTTSLLRPPSPAISTTSSTPILVPPVTSVVAPAPPPQPTSIGRMRVRIEELVIIVPIAQGHDRTIGWLAEEAAVRYCNMKGIKPVLQLKTSDGAVLSTVDLVRDVVAQSEDVVGFPLSWHNPPVRERYAKCCAAAGVPEMRNLRQALVTACETGVLCLSDLNVTASSAGPVFNSLQFQSNIRQINLEANPIGDAAFQILLAVLPSLPNLTHLGLANTDLTNNSLDALKRLLITHQASSRSLQFLSELNLSHNDFSDDGMGSLTDIVSELPCLTALTLDDCGFTRCFLDRQEDSFRAAFAKLPRLRSVSFAWNNLEAEGVARLLSVLPANVKPLHYCTTF</sequence>
<keyword evidence="12" id="KW-0234">DNA repair</keyword>
<keyword evidence="8" id="KW-0227">DNA damage</keyword>
<keyword evidence="5" id="KW-0158">Chromosome</keyword>
<gene>
    <name evidence="17" type="ORF">BV898_07833</name>
</gene>
<feature type="region of interest" description="Disordered" evidence="16">
    <location>
        <begin position="470"/>
        <end position="531"/>
    </location>
</feature>
<feature type="compositionally biased region" description="Acidic residues" evidence="16">
    <location>
        <begin position="474"/>
        <end position="483"/>
    </location>
</feature>
<comment type="caution">
    <text evidence="17">The sequence shown here is derived from an EMBL/GenBank/DDBJ whole genome shotgun (WGS) entry which is preliminary data.</text>
</comment>
<evidence type="ECO:0000256" key="3">
    <source>
        <dbReference type="ARBA" id="ARBA00010999"/>
    </source>
</evidence>
<keyword evidence="10" id="KW-0156">Chromatin regulator</keyword>
<dbReference type="InterPro" id="IPR001611">
    <property type="entry name" value="Leu-rich_rpt"/>
</dbReference>
<keyword evidence="18" id="KW-1185">Reference proteome</keyword>
<feature type="repeat" description="ANK" evidence="14">
    <location>
        <begin position="534"/>
        <end position="566"/>
    </location>
</feature>
<feature type="region of interest" description="Disordered" evidence="16">
    <location>
        <begin position="815"/>
        <end position="835"/>
    </location>
</feature>
<dbReference type="Gene3D" id="1.25.40.20">
    <property type="entry name" value="Ankyrin repeat-containing domain"/>
    <property type="match status" value="1"/>
</dbReference>
<dbReference type="Pfam" id="PF12796">
    <property type="entry name" value="Ank_2"/>
    <property type="match status" value="1"/>
</dbReference>
<evidence type="ECO:0000256" key="9">
    <source>
        <dbReference type="ARBA" id="ARBA00022803"/>
    </source>
</evidence>
<comment type="subcellular location">
    <subcellularLocation>
        <location evidence="2">Chromosome</location>
    </subcellularLocation>
    <subcellularLocation>
        <location evidence="1">Nucleus</location>
    </subcellularLocation>
</comment>
<dbReference type="SUPFAM" id="SSF52047">
    <property type="entry name" value="RNI-like"/>
    <property type="match status" value="1"/>
</dbReference>
<protein>
    <recommendedName>
        <fullName evidence="4">Tonsoku-like protein</fullName>
    </recommendedName>
</protein>
<dbReference type="EMBL" id="MTYJ01000053">
    <property type="protein sequence ID" value="OQV18062.1"/>
    <property type="molecule type" value="Genomic_DNA"/>
</dbReference>
<evidence type="ECO:0000256" key="10">
    <source>
        <dbReference type="ARBA" id="ARBA00022853"/>
    </source>
</evidence>
<name>A0A1W0WS82_HYPEX</name>
<feature type="region of interest" description="Disordered" evidence="16">
    <location>
        <begin position="865"/>
        <end position="900"/>
    </location>
</feature>
<dbReference type="SMART" id="SM00368">
    <property type="entry name" value="LRR_RI"/>
    <property type="match status" value="4"/>
</dbReference>
<dbReference type="SMART" id="SM00248">
    <property type="entry name" value="ANK"/>
    <property type="match status" value="3"/>
</dbReference>
<feature type="coiled-coil region" evidence="15">
    <location>
        <begin position="37"/>
        <end position="64"/>
    </location>
</feature>
<proteinExistence type="inferred from homology"/>
<evidence type="ECO:0000256" key="12">
    <source>
        <dbReference type="ARBA" id="ARBA00023204"/>
    </source>
</evidence>
<evidence type="ECO:0000256" key="7">
    <source>
        <dbReference type="ARBA" id="ARBA00022737"/>
    </source>
</evidence>
<evidence type="ECO:0000256" key="8">
    <source>
        <dbReference type="ARBA" id="ARBA00022763"/>
    </source>
</evidence>
<evidence type="ECO:0000256" key="13">
    <source>
        <dbReference type="ARBA" id="ARBA00023242"/>
    </source>
</evidence>
<reference evidence="18" key="1">
    <citation type="submission" date="2017-01" db="EMBL/GenBank/DDBJ databases">
        <title>Comparative genomics of anhydrobiosis in the tardigrade Hypsibius dujardini.</title>
        <authorList>
            <person name="Yoshida Y."/>
            <person name="Koutsovoulos G."/>
            <person name="Laetsch D."/>
            <person name="Stevens L."/>
            <person name="Kumar S."/>
            <person name="Horikawa D."/>
            <person name="Ishino K."/>
            <person name="Komine S."/>
            <person name="Tomita M."/>
            <person name="Blaxter M."/>
            <person name="Arakawa K."/>
        </authorList>
    </citation>
    <scope>NUCLEOTIDE SEQUENCE [LARGE SCALE GENOMIC DNA]</scope>
    <source>
        <strain evidence="18">Z151</strain>
    </source>
</reference>
<feature type="compositionally biased region" description="Polar residues" evidence="16">
    <location>
        <begin position="489"/>
        <end position="503"/>
    </location>
</feature>
<evidence type="ECO:0000313" key="18">
    <source>
        <dbReference type="Proteomes" id="UP000192578"/>
    </source>
</evidence>
<feature type="region of interest" description="Disordered" evidence="16">
    <location>
        <begin position="684"/>
        <end position="763"/>
    </location>
</feature>
<organism evidence="17 18">
    <name type="scientific">Hypsibius exemplaris</name>
    <name type="common">Freshwater tardigrade</name>
    <dbReference type="NCBI Taxonomy" id="2072580"/>
    <lineage>
        <taxon>Eukaryota</taxon>
        <taxon>Metazoa</taxon>
        <taxon>Ecdysozoa</taxon>
        <taxon>Tardigrada</taxon>
        <taxon>Eutardigrada</taxon>
        <taxon>Parachela</taxon>
        <taxon>Hypsibioidea</taxon>
        <taxon>Hypsibiidae</taxon>
        <taxon>Hypsibius</taxon>
    </lineage>
</organism>
<comment type="similarity">
    <text evidence="3">Belongs to the Tonsoku family.</text>
</comment>
<dbReference type="InterPro" id="IPR002110">
    <property type="entry name" value="Ankyrin_rpt"/>
</dbReference>
<evidence type="ECO:0000256" key="2">
    <source>
        <dbReference type="ARBA" id="ARBA00004286"/>
    </source>
</evidence>
<dbReference type="PANTHER" id="PTHR46358">
    <property type="entry name" value="TONSOKU-LIKE PROTEIN"/>
    <property type="match status" value="1"/>
</dbReference>
<dbReference type="PANTHER" id="PTHR46358:SF1">
    <property type="entry name" value="TONSOKU-LIKE PROTEIN"/>
    <property type="match status" value="1"/>
</dbReference>
<keyword evidence="11 14" id="KW-0040">ANK repeat</keyword>
<dbReference type="Gene3D" id="3.80.10.10">
    <property type="entry name" value="Ribonuclease Inhibitor"/>
    <property type="match status" value="1"/>
</dbReference>
<keyword evidence="9" id="KW-0802">TPR repeat</keyword>
<keyword evidence="15" id="KW-0175">Coiled coil</keyword>
<evidence type="ECO:0000256" key="6">
    <source>
        <dbReference type="ARBA" id="ARBA00022614"/>
    </source>
</evidence>
<dbReference type="GO" id="GO:0006325">
    <property type="term" value="P:chromatin organization"/>
    <property type="evidence" value="ECO:0007669"/>
    <property type="project" value="UniProtKB-KW"/>
</dbReference>
<dbReference type="PROSITE" id="PS50088">
    <property type="entry name" value="ANK_REPEAT"/>
    <property type="match status" value="3"/>
</dbReference>
<evidence type="ECO:0000256" key="5">
    <source>
        <dbReference type="ARBA" id="ARBA00022454"/>
    </source>
</evidence>
<dbReference type="SUPFAM" id="SSF48403">
    <property type="entry name" value="Ankyrin repeat"/>
    <property type="match status" value="1"/>
</dbReference>
<dbReference type="InterPro" id="IPR032675">
    <property type="entry name" value="LRR_dom_sf"/>
</dbReference>
<dbReference type="Proteomes" id="UP000192578">
    <property type="component" value="Unassembled WGS sequence"/>
</dbReference>
<evidence type="ECO:0000256" key="15">
    <source>
        <dbReference type="SAM" id="Coils"/>
    </source>
</evidence>
<keyword evidence="7" id="KW-0677">Repeat</keyword>
<feature type="repeat" description="ANK" evidence="14">
    <location>
        <begin position="603"/>
        <end position="635"/>
    </location>
</feature>
<dbReference type="AlphaFoldDB" id="A0A1W0WS82"/>
<keyword evidence="13" id="KW-0539">Nucleus</keyword>
<dbReference type="OrthoDB" id="5806726at2759"/>
<evidence type="ECO:0000256" key="4">
    <source>
        <dbReference type="ARBA" id="ARBA00017829"/>
    </source>
</evidence>
<dbReference type="SUPFAM" id="SSF48452">
    <property type="entry name" value="TPR-like"/>
    <property type="match status" value="2"/>
</dbReference>
<dbReference type="Pfam" id="PF13516">
    <property type="entry name" value="LRR_6"/>
    <property type="match status" value="1"/>
</dbReference>
<evidence type="ECO:0000256" key="1">
    <source>
        <dbReference type="ARBA" id="ARBA00004123"/>
    </source>
</evidence>
<keyword evidence="6" id="KW-0433">Leucine-rich repeat</keyword>
<dbReference type="InterPro" id="IPR052311">
    <property type="entry name" value="MMS22L-TONSL_complex_comp"/>
</dbReference>
<dbReference type="PROSITE" id="PS50297">
    <property type="entry name" value="ANK_REP_REGION"/>
    <property type="match status" value="3"/>
</dbReference>
<feature type="compositionally biased region" description="Low complexity" evidence="16">
    <location>
        <begin position="874"/>
        <end position="900"/>
    </location>
</feature>
<dbReference type="Pfam" id="PF13424">
    <property type="entry name" value="TPR_12"/>
    <property type="match status" value="1"/>
</dbReference>
<dbReference type="GO" id="GO:0000724">
    <property type="term" value="P:double-strand break repair via homologous recombination"/>
    <property type="evidence" value="ECO:0007669"/>
    <property type="project" value="TreeGrafter"/>
</dbReference>
<dbReference type="InterPro" id="IPR011990">
    <property type="entry name" value="TPR-like_helical_dom_sf"/>
</dbReference>
<accession>A0A1W0WS82</accession>
<dbReference type="InterPro" id="IPR019734">
    <property type="entry name" value="TPR_rpt"/>
</dbReference>
<dbReference type="Gene3D" id="3.10.20.90">
    <property type="entry name" value="Phosphatidylinositol 3-kinase Catalytic Subunit, Chain A, domain 1"/>
    <property type="match status" value="1"/>
</dbReference>